<evidence type="ECO:0000256" key="10">
    <source>
        <dbReference type="SAM" id="MobiDB-lite"/>
    </source>
</evidence>
<feature type="transmembrane region" description="Helical" evidence="9">
    <location>
        <begin position="557"/>
        <end position="577"/>
    </location>
</feature>
<feature type="compositionally biased region" description="Basic and acidic residues" evidence="10">
    <location>
        <begin position="792"/>
        <end position="804"/>
    </location>
</feature>
<accession>A0A8C3FI23</accession>
<dbReference type="PANTHER" id="PTHR11453:SF52">
    <property type="entry name" value="ANION EXCHANGE PROTEIN 4"/>
    <property type="match status" value="1"/>
</dbReference>
<dbReference type="InterPro" id="IPR003024">
    <property type="entry name" value="Na/HCO3_transpt"/>
</dbReference>
<organism evidence="13 14">
    <name type="scientific">Chrysemys picta bellii</name>
    <name type="common">Western painted turtle</name>
    <name type="synonym">Emys bellii</name>
    <dbReference type="NCBI Taxonomy" id="8478"/>
    <lineage>
        <taxon>Eukaryota</taxon>
        <taxon>Metazoa</taxon>
        <taxon>Chordata</taxon>
        <taxon>Craniata</taxon>
        <taxon>Vertebrata</taxon>
        <taxon>Euteleostomi</taxon>
        <taxon>Archelosauria</taxon>
        <taxon>Testudinata</taxon>
        <taxon>Testudines</taxon>
        <taxon>Cryptodira</taxon>
        <taxon>Durocryptodira</taxon>
        <taxon>Testudinoidea</taxon>
        <taxon>Emydidae</taxon>
        <taxon>Chrysemys</taxon>
    </lineage>
</organism>
<dbReference type="InterPro" id="IPR016152">
    <property type="entry name" value="PTrfase/Anion_transptr"/>
</dbReference>
<dbReference type="Ensembl" id="ENSCPBT00000011274.1">
    <property type="protein sequence ID" value="ENSCPBP00000009370.1"/>
    <property type="gene ID" value="ENSCPBG00000006627.1"/>
</dbReference>
<dbReference type="Pfam" id="PF07565">
    <property type="entry name" value="Band_3_cyto"/>
    <property type="match status" value="1"/>
</dbReference>
<feature type="transmembrane region" description="Helical" evidence="9">
    <location>
        <begin position="472"/>
        <end position="490"/>
    </location>
</feature>
<reference evidence="13" key="1">
    <citation type="submission" date="2025-08" db="UniProtKB">
        <authorList>
            <consortium name="Ensembl"/>
        </authorList>
    </citation>
    <scope>IDENTIFICATION</scope>
</reference>
<name>A0A8C3FI23_CHRPI</name>
<dbReference type="PRINTS" id="PR01231">
    <property type="entry name" value="HCO3TRNSPORT"/>
</dbReference>
<dbReference type="NCBIfam" id="TIGR00834">
    <property type="entry name" value="ae"/>
    <property type="match status" value="1"/>
</dbReference>
<dbReference type="InterPro" id="IPR013769">
    <property type="entry name" value="Band3_cytoplasmic_dom"/>
</dbReference>
<keyword evidence="14" id="KW-1185">Reference proteome</keyword>
<dbReference type="PANTHER" id="PTHR11453">
    <property type="entry name" value="ANION EXCHANGE PROTEIN"/>
    <property type="match status" value="1"/>
</dbReference>
<gene>
    <name evidence="13" type="primary">SLC4A9</name>
</gene>
<dbReference type="AlphaFoldDB" id="A0A8C3FI23"/>
<comment type="subcellular location">
    <subcellularLocation>
        <location evidence="1">Basolateral cell membrane</location>
        <topology evidence="1">Multi-pass membrane protein</topology>
    </subcellularLocation>
    <subcellularLocation>
        <location evidence="9">Membrane</location>
        <topology evidence="9">Multi-pass membrane protein</topology>
    </subcellularLocation>
</comment>
<protein>
    <recommendedName>
        <fullName evidence="9">Anion exchange protein</fullName>
    </recommendedName>
</protein>
<dbReference type="GO" id="GO:0051453">
    <property type="term" value="P:regulation of intracellular pH"/>
    <property type="evidence" value="ECO:0007669"/>
    <property type="project" value="TreeGrafter"/>
</dbReference>
<dbReference type="GeneTree" id="ENSGT00940000160970"/>
<evidence type="ECO:0000259" key="12">
    <source>
        <dbReference type="Pfam" id="PF07565"/>
    </source>
</evidence>
<feature type="transmembrane region" description="Helical" evidence="9">
    <location>
        <begin position="327"/>
        <end position="345"/>
    </location>
</feature>
<dbReference type="PRINTS" id="PR01232">
    <property type="entry name" value="NAHCO3TRSPRT"/>
</dbReference>
<feature type="transmembrane region" description="Helical" evidence="9">
    <location>
        <begin position="278"/>
        <end position="307"/>
    </location>
</feature>
<sequence>GNDLALFPLQITLKNQFQKKIPAEAEVSNILVGEVDFLEKPFIAFIRLQEAVGLGTLTEVAFPSRFLFILLGPRAKVKAYHEIGRAVATVLTDELFQRVACHAQDREDLIAGIDEFLDELTVLPPGKWDPTIRIPPPKCLPSSHKRYQRGRTQLGFVNEDGSGLTPAHLSFSCCIRISMHLREWKSHCNGNVSAADDRHTHGHQPVSEELQRTGRLFGGLVKDIRRKAPWYWSDFYDALNIQCFSAILYIYLATVTNAITFGGMLGDATDNMQGVLESFLGTAIAGAVFCLFAGQPLTILSSTGPVLVFERLLFSFSKDYSLDYLEFRFWIGLWVAFFGLILVATEASYLVQYFTRFTEEGFCALISFIFIYDAMKKMLSLVDSFPINWDYKINDVTLYGCICNSSGTEAGAQQNTSSLGPFPNSSTPILWDPLLSLHHLFPAANWSLLTRTECLRVGGHLVGNSCNYVPDITFMAFILFLGTFLCSMTLKSFKTSRYFPTALRKLVSDFSIILAILIFCGIDAILGLETPKLIVPSEFKPTNSQRGWVVFPLGVNPWWVCLVSAVPAVLVIILIFMDQQITAVILNRKEYRLQKGAGFHLDLFCVSLLMILTSVTGLPWYVSATVISLAHMDSLKKESTTSAPGEQPKFLGIREQRLTGLVVFILTGVSVFLAPVLKYIPMPVLYGVFLYMGVAALNSIQFMDRIQLLLMPAKHQPDFMYLRHVPLRRVHLFTLIQMLCLAALWILKSTVAAIIFPVMLLALVGIRKAMECIFSRQDLSWLDDIMPEKDRKEEEEKLQRSQEKEESDSEDVSGAGKSRLPQMSLHRHTGWGGVPLAVSGDWPLSPAREAPSWARCPFGLSPGRES</sequence>
<evidence type="ECO:0000313" key="13">
    <source>
        <dbReference type="Ensembl" id="ENSCPBP00000009370.1"/>
    </source>
</evidence>
<dbReference type="SUPFAM" id="SSF55804">
    <property type="entry name" value="Phoshotransferase/anion transport protein"/>
    <property type="match status" value="1"/>
</dbReference>
<keyword evidence="7 9" id="KW-0406">Ion transport</keyword>
<feature type="transmembrane region" description="Helical" evidence="9">
    <location>
        <begin position="510"/>
        <end position="528"/>
    </location>
</feature>
<evidence type="ECO:0000256" key="3">
    <source>
        <dbReference type="ARBA" id="ARBA00022448"/>
    </source>
</evidence>
<keyword evidence="4" id="KW-1003">Cell membrane</keyword>
<feature type="transmembrane region" description="Helical" evidence="9">
    <location>
        <begin position="658"/>
        <end position="677"/>
    </location>
</feature>
<dbReference type="Gene3D" id="1.10.287.570">
    <property type="entry name" value="Helical hairpin bin"/>
    <property type="match status" value="1"/>
</dbReference>
<feature type="region of interest" description="Disordered" evidence="10">
    <location>
        <begin position="846"/>
        <end position="866"/>
    </location>
</feature>
<keyword evidence="5 9" id="KW-0812">Transmembrane</keyword>
<dbReference type="Gene3D" id="3.40.930.10">
    <property type="entry name" value="Mannitol-specific EII, Chain A"/>
    <property type="match status" value="1"/>
</dbReference>
<keyword evidence="8 9" id="KW-0472">Membrane</keyword>
<feature type="transmembrane region" description="Helical" evidence="9">
    <location>
        <begin position="246"/>
        <end position="266"/>
    </location>
</feature>
<evidence type="ECO:0000256" key="1">
    <source>
        <dbReference type="ARBA" id="ARBA00004554"/>
    </source>
</evidence>
<evidence type="ECO:0000256" key="8">
    <source>
        <dbReference type="ARBA" id="ARBA00023136"/>
    </source>
</evidence>
<dbReference type="GO" id="GO:0005452">
    <property type="term" value="F:solute:inorganic anion antiporter activity"/>
    <property type="evidence" value="ECO:0007669"/>
    <property type="project" value="InterPro"/>
</dbReference>
<feature type="transmembrane region" description="Helical" evidence="9">
    <location>
        <begin position="735"/>
        <end position="766"/>
    </location>
</feature>
<feature type="transmembrane region" description="Helical" evidence="9">
    <location>
        <begin position="598"/>
        <end position="622"/>
    </location>
</feature>
<evidence type="ECO:0000256" key="5">
    <source>
        <dbReference type="ARBA" id="ARBA00022692"/>
    </source>
</evidence>
<evidence type="ECO:0000256" key="2">
    <source>
        <dbReference type="ARBA" id="ARBA00010993"/>
    </source>
</evidence>
<evidence type="ECO:0000256" key="7">
    <source>
        <dbReference type="ARBA" id="ARBA00023065"/>
    </source>
</evidence>
<proteinExistence type="inferred from homology"/>
<dbReference type="GO" id="GO:0008510">
    <property type="term" value="F:sodium:bicarbonate symporter activity"/>
    <property type="evidence" value="ECO:0007669"/>
    <property type="project" value="TreeGrafter"/>
</dbReference>
<feature type="transmembrane region" description="Helical" evidence="9">
    <location>
        <begin position="684"/>
        <end position="703"/>
    </location>
</feature>
<evidence type="ECO:0000256" key="6">
    <source>
        <dbReference type="ARBA" id="ARBA00022989"/>
    </source>
</evidence>
<evidence type="ECO:0000313" key="14">
    <source>
        <dbReference type="Proteomes" id="UP000694380"/>
    </source>
</evidence>
<reference evidence="13" key="2">
    <citation type="submission" date="2025-09" db="UniProtKB">
        <authorList>
            <consortium name="Ensembl"/>
        </authorList>
    </citation>
    <scope>IDENTIFICATION</scope>
</reference>
<evidence type="ECO:0000256" key="9">
    <source>
        <dbReference type="RuleBase" id="RU362035"/>
    </source>
</evidence>
<dbReference type="FunFam" id="1.10.287.570:FF:000001">
    <property type="entry name" value="Anion exchange protein"/>
    <property type="match status" value="1"/>
</dbReference>
<dbReference type="GO" id="GO:0016323">
    <property type="term" value="C:basolateral plasma membrane"/>
    <property type="evidence" value="ECO:0007669"/>
    <property type="project" value="UniProtKB-SubCell"/>
</dbReference>
<feature type="domain" description="Bicarbonate transporter-like transmembrane" evidence="11">
    <location>
        <begin position="215"/>
        <end position="787"/>
    </location>
</feature>
<dbReference type="OMA" id="GEMPPIT"/>
<dbReference type="Proteomes" id="UP000694380">
    <property type="component" value="Unplaced"/>
</dbReference>
<feature type="domain" description="Band 3 cytoplasmic" evidence="12">
    <location>
        <begin position="11"/>
        <end position="130"/>
    </location>
</feature>
<keyword evidence="3 9" id="KW-0813">Transport</keyword>
<dbReference type="GO" id="GO:0008509">
    <property type="term" value="F:monoatomic anion transmembrane transporter activity"/>
    <property type="evidence" value="ECO:0007669"/>
    <property type="project" value="InterPro"/>
</dbReference>
<evidence type="ECO:0000259" key="11">
    <source>
        <dbReference type="Pfam" id="PF00955"/>
    </source>
</evidence>
<dbReference type="Pfam" id="PF00955">
    <property type="entry name" value="HCO3_cotransp"/>
    <property type="match status" value="1"/>
</dbReference>
<feature type="transmembrane region" description="Helical" evidence="9">
    <location>
        <begin position="357"/>
        <end position="375"/>
    </location>
</feature>
<feature type="region of interest" description="Disordered" evidence="10">
    <location>
        <begin position="792"/>
        <end position="821"/>
    </location>
</feature>
<dbReference type="InterPro" id="IPR003020">
    <property type="entry name" value="HCO3_transpt_euk"/>
</dbReference>
<comment type="similarity">
    <text evidence="2 9">Belongs to the anion exchanger (TC 2.A.31) family.</text>
</comment>
<evidence type="ECO:0000256" key="4">
    <source>
        <dbReference type="ARBA" id="ARBA00022475"/>
    </source>
</evidence>
<keyword evidence="6 9" id="KW-1133">Transmembrane helix</keyword>
<dbReference type="InterPro" id="IPR011531">
    <property type="entry name" value="HCO3_transpt-like_TM_dom"/>
</dbReference>